<dbReference type="PANTHER" id="PTHR39586">
    <property type="entry name" value="CYTOPLASMIC PROTEIN-RELATED"/>
    <property type="match status" value="1"/>
</dbReference>
<organism evidence="2 3">
    <name type="scientific">Vibrio vulnificus</name>
    <dbReference type="NCBI Taxonomy" id="672"/>
    <lineage>
        <taxon>Bacteria</taxon>
        <taxon>Pseudomonadati</taxon>
        <taxon>Pseudomonadota</taxon>
        <taxon>Gammaproteobacteria</taxon>
        <taxon>Vibrionales</taxon>
        <taxon>Vibrionaceae</taxon>
        <taxon>Vibrio</taxon>
    </lineage>
</organism>
<comment type="caution">
    <text evidence="2">The sequence shown here is derived from an EMBL/GenBank/DDBJ whole genome shotgun (WGS) entry which is preliminary data.</text>
</comment>
<name>A0A1W6M629_VIBVL</name>
<proteinExistence type="predicted"/>
<dbReference type="OMA" id="LQWIFIP"/>
<dbReference type="InterPro" id="IPR007384">
    <property type="entry name" value="UCP006257"/>
</dbReference>
<dbReference type="RefSeq" id="WP_011079757.1">
    <property type="nucleotide sequence ID" value="NZ_CBCSFK010000004.1"/>
</dbReference>
<accession>A0A1W6M629</accession>
<dbReference type="PIRSF" id="PIRSF006257">
    <property type="entry name" value="UCP006257"/>
    <property type="match status" value="1"/>
</dbReference>
<dbReference type="AlphaFoldDB" id="A0A1W6M629"/>
<evidence type="ECO:0000313" key="3">
    <source>
        <dbReference type="Proteomes" id="UP000237466"/>
    </source>
</evidence>
<dbReference type="Proteomes" id="UP000237466">
    <property type="component" value="Unassembled WGS sequence"/>
</dbReference>
<gene>
    <name evidence="2" type="ORF">CRN52_24680</name>
</gene>
<protein>
    <submittedName>
        <fullName evidence="2">Pseudouridine synthase</fullName>
    </submittedName>
</protein>
<evidence type="ECO:0000259" key="1">
    <source>
        <dbReference type="Pfam" id="PF04287"/>
    </source>
</evidence>
<dbReference type="GO" id="GO:0044010">
    <property type="term" value="P:single-species biofilm formation"/>
    <property type="evidence" value="ECO:0007669"/>
    <property type="project" value="TreeGrafter"/>
</dbReference>
<feature type="domain" description="YqcC-like" evidence="1">
    <location>
        <begin position="8"/>
        <end position="101"/>
    </location>
</feature>
<dbReference type="EMBL" id="PDGH01000146">
    <property type="protein sequence ID" value="POB42178.1"/>
    <property type="molecule type" value="Genomic_DNA"/>
</dbReference>
<dbReference type="Gene3D" id="1.20.1440.40">
    <property type="entry name" value="YqcC-like"/>
    <property type="match status" value="1"/>
</dbReference>
<sequence>MTNTSTLTGLLRQLELELKRLGWWDEIPPEPALLQSEMPFAVDTLAPQQWLQWIFIARIQQMMAQGASLPKGFLLTPYFEEAWKEQRDTQTLLSILRTIDEVSQ</sequence>
<dbReference type="PANTHER" id="PTHR39586:SF1">
    <property type="entry name" value="CYTOPLASMIC PROTEIN"/>
    <property type="match status" value="1"/>
</dbReference>
<dbReference type="SUPFAM" id="SSF158452">
    <property type="entry name" value="YqcC-like"/>
    <property type="match status" value="1"/>
</dbReference>
<reference evidence="2 3" key="1">
    <citation type="journal article" date="2018" name="Front. Microbiol.">
        <title>Phylogeny of Vibrio vulnificus from the Analysis of the Core-Genome: Implications for Intra-Species Taxonomy.</title>
        <authorList>
            <person name="Roig F.J."/>
            <person name="Gonzalez-Candelas F."/>
            <person name="Sanjuan E."/>
            <person name="Fouz B."/>
            <person name="Feil E.J."/>
            <person name="Llorens C."/>
            <person name="Baker-Austin C."/>
            <person name="Oliver J.D."/>
            <person name="Danin-Poleg Y."/>
            <person name="Gibas C.J."/>
            <person name="Kashi Y."/>
            <person name="Gulig P.A."/>
            <person name="Morrison S.S."/>
            <person name="Amaro C."/>
        </authorList>
    </citation>
    <scope>NUCLEOTIDE SEQUENCE [LARGE SCALE GENOMIC DNA]</scope>
    <source>
        <strain evidence="2 3">CECT4608</strain>
    </source>
</reference>
<dbReference type="InterPro" id="IPR036814">
    <property type="entry name" value="YqcC-like_sf"/>
</dbReference>
<dbReference type="Pfam" id="PF04287">
    <property type="entry name" value="DUF446"/>
    <property type="match status" value="1"/>
</dbReference>
<evidence type="ECO:0000313" key="2">
    <source>
        <dbReference type="EMBL" id="POB42178.1"/>
    </source>
</evidence>
<dbReference type="InterPro" id="IPR023376">
    <property type="entry name" value="YqcC-like_dom"/>
</dbReference>